<reference evidence="2" key="1">
    <citation type="journal article" date="2012" name="Proc. Natl. Acad. Sci. U.S.A.">
        <title>Antigenic diversity is generated by distinct evolutionary mechanisms in African trypanosome species.</title>
        <authorList>
            <person name="Jackson A.P."/>
            <person name="Berry A."/>
            <person name="Aslett M."/>
            <person name="Allison H.C."/>
            <person name="Burton P."/>
            <person name="Vavrova-Anderson J."/>
            <person name="Brown R."/>
            <person name="Browne H."/>
            <person name="Corton N."/>
            <person name="Hauser H."/>
            <person name="Gamble J."/>
            <person name="Gilderthorp R."/>
            <person name="Marcello L."/>
            <person name="McQuillan J."/>
            <person name="Otto T.D."/>
            <person name="Quail M.A."/>
            <person name="Sanders M.J."/>
            <person name="van Tonder A."/>
            <person name="Ginger M.L."/>
            <person name="Field M.C."/>
            <person name="Barry J.D."/>
            <person name="Hertz-Fowler C."/>
            <person name="Berriman M."/>
        </authorList>
    </citation>
    <scope>NUCLEOTIDE SEQUENCE</scope>
    <source>
        <strain evidence="2">IL3000</strain>
    </source>
</reference>
<dbReference type="PANTHER" id="PTHR31560:SF0">
    <property type="entry name" value="UPF0652 PROTEIN C22H10.08"/>
    <property type="match status" value="1"/>
</dbReference>
<sequence>MQYDNVLLRLSDEEREELQLLIAALNVSEYTDDIDDIRRMNTRDERMWRCIRELFDTVLGLYVASGRIPREMRDGISNGKASTQMTLGILPTLFEVFRRHKRLNPFSNRSEFGKLTMLLQDLRKPSVQQRLEVANSLIAPVKTVGAELRRIGAERLLRDTDLSEYLTSVDGKRITVFERLVERYGNNGHTEIVERCLRSIDDVHQFLESNVKPLQWMRKVIKEEFEPMDEGSKYNLSIRCGHHGSKLTHGHAVQCRYVTESLLLWENIQRNIFDLWQASEDDMLIDGNGQYSIVNTGQGYHRMCHARKSYSRMVRCVSEAEQMAGGWVGIKVIHLGDRDVPNPLVFIDKYTVIPRIVYPIMHVILILEKIFSPDTKEEHPGVRNFLRAKYGSYRELRMSILSDFFRHGFDGSGDDGGNCIDGRLTSAWNWCHQLEKKPFYDAFVLTGFNGFD</sequence>
<accession>G0V1P3</accession>
<dbReference type="PANTHER" id="PTHR31560">
    <property type="entry name" value="UPF0652 PROTEIN C16A11.03C-RELATED"/>
    <property type="match status" value="1"/>
</dbReference>
<proteinExistence type="predicted"/>
<dbReference type="InterPro" id="IPR018553">
    <property type="entry name" value="E2_Ub-conjug_enz"/>
</dbReference>
<organism evidence="2">
    <name type="scientific">Trypanosoma congolense (strain IL3000)</name>
    <dbReference type="NCBI Taxonomy" id="1068625"/>
    <lineage>
        <taxon>Eukaryota</taxon>
        <taxon>Discoba</taxon>
        <taxon>Euglenozoa</taxon>
        <taxon>Kinetoplastea</taxon>
        <taxon>Metakinetoplastina</taxon>
        <taxon>Trypanosomatida</taxon>
        <taxon>Trypanosomatidae</taxon>
        <taxon>Trypanosoma</taxon>
        <taxon>Nannomonas</taxon>
    </lineage>
</organism>
<dbReference type="AlphaFoldDB" id="G0V1P3"/>
<dbReference type="EMBL" id="HE575324">
    <property type="protein sequence ID" value="CCC95564.1"/>
    <property type="molecule type" value="Genomic_DNA"/>
</dbReference>
<dbReference type="Pfam" id="PF09418">
    <property type="entry name" value="DUF2009"/>
    <property type="match status" value="1"/>
</dbReference>
<dbReference type="InterPro" id="IPR057668">
    <property type="entry name" value="E2_Ub-conjug_enz_C"/>
</dbReference>
<name>G0V1P3_TRYCI</name>
<dbReference type="VEuPathDB" id="TriTrypDB:TcIL3000.11.10360"/>
<gene>
    <name evidence="2" type="ORF">TCIL3000_11_10360</name>
</gene>
<protein>
    <submittedName>
        <fullName evidence="2">Uncharacterized protein TCIL3000_11_10360</fullName>
    </submittedName>
</protein>
<feature type="domain" description="Non-canonical E2 ubiquitin-conjugating enzyme C-terminal" evidence="1">
    <location>
        <begin position="5"/>
        <end position="452"/>
    </location>
</feature>
<evidence type="ECO:0000313" key="2">
    <source>
        <dbReference type="EMBL" id="CCC95564.1"/>
    </source>
</evidence>
<evidence type="ECO:0000259" key="1">
    <source>
        <dbReference type="Pfam" id="PF09418"/>
    </source>
</evidence>